<dbReference type="SMART" id="SM00304">
    <property type="entry name" value="HAMP"/>
    <property type="match status" value="1"/>
</dbReference>
<evidence type="ECO:0000256" key="2">
    <source>
        <dbReference type="ARBA" id="ARBA00004370"/>
    </source>
</evidence>
<organism evidence="14">
    <name type="scientific">uncultured Sporomusa sp</name>
    <dbReference type="NCBI Taxonomy" id="307249"/>
    <lineage>
        <taxon>Bacteria</taxon>
        <taxon>Bacillati</taxon>
        <taxon>Bacillota</taxon>
        <taxon>Negativicutes</taxon>
        <taxon>Selenomonadales</taxon>
        <taxon>Sporomusaceae</taxon>
        <taxon>Sporomusa</taxon>
        <taxon>environmental samples</taxon>
    </lineage>
</organism>
<dbReference type="PANTHER" id="PTHR45436:SF5">
    <property type="entry name" value="SENSOR HISTIDINE KINASE TRCS"/>
    <property type="match status" value="1"/>
</dbReference>
<feature type="transmembrane region" description="Helical" evidence="11">
    <location>
        <begin position="6"/>
        <end position="32"/>
    </location>
</feature>
<reference evidence="14" key="1">
    <citation type="submission" date="2016-08" db="EMBL/GenBank/DDBJ databases">
        <authorList>
            <person name="Seilhamer J.J."/>
        </authorList>
    </citation>
    <scope>NUCLEOTIDE SEQUENCE</scope>
    <source>
        <strain evidence="14">86</strain>
    </source>
</reference>
<dbReference type="FunFam" id="3.30.565.10:FF:000006">
    <property type="entry name" value="Sensor histidine kinase WalK"/>
    <property type="match status" value="1"/>
</dbReference>
<dbReference type="InterPro" id="IPR036890">
    <property type="entry name" value="HATPase_C_sf"/>
</dbReference>
<evidence type="ECO:0000256" key="7">
    <source>
        <dbReference type="ARBA" id="ARBA00022777"/>
    </source>
</evidence>
<evidence type="ECO:0000256" key="10">
    <source>
        <dbReference type="ARBA" id="ARBA00023136"/>
    </source>
</evidence>
<dbReference type="PROSITE" id="PS50885">
    <property type="entry name" value="HAMP"/>
    <property type="match status" value="1"/>
</dbReference>
<dbReference type="CDD" id="cd00082">
    <property type="entry name" value="HisKA"/>
    <property type="match status" value="1"/>
</dbReference>
<evidence type="ECO:0000256" key="9">
    <source>
        <dbReference type="ARBA" id="ARBA00023012"/>
    </source>
</evidence>
<keyword evidence="8 11" id="KW-1133">Transmembrane helix</keyword>
<dbReference type="EC" id="2.7.13.3" evidence="3"/>
<dbReference type="CDD" id="cd06225">
    <property type="entry name" value="HAMP"/>
    <property type="match status" value="1"/>
</dbReference>
<evidence type="ECO:0000256" key="1">
    <source>
        <dbReference type="ARBA" id="ARBA00000085"/>
    </source>
</evidence>
<dbReference type="InterPro" id="IPR003594">
    <property type="entry name" value="HATPase_dom"/>
</dbReference>
<gene>
    <name evidence="14" type="ORF">KL86SPO_40353</name>
</gene>
<dbReference type="GO" id="GO:0005886">
    <property type="term" value="C:plasma membrane"/>
    <property type="evidence" value="ECO:0007669"/>
    <property type="project" value="TreeGrafter"/>
</dbReference>
<dbReference type="AlphaFoldDB" id="A0A212LWG8"/>
<dbReference type="InterPro" id="IPR050428">
    <property type="entry name" value="TCS_sensor_his_kinase"/>
</dbReference>
<dbReference type="EMBL" id="FMJE01000004">
    <property type="protein sequence ID" value="SCM81868.1"/>
    <property type="molecule type" value="Genomic_DNA"/>
</dbReference>
<comment type="subcellular location">
    <subcellularLocation>
        <location evidence="2">Membrane</location>
    </subcellularLocation>
</comment>
<accession>A0A212LWG8</accession>
<dbReference type="Pfam" id="PF00512">
    <property type="entry name" value="HisKA"/>
    <property type="match status" value="1"/>
</dbReference>
<dbReference type="PANTHER" id="PTHR45436">
    <property type="entry name" value="SENSOR HISTIDINE KINASE YKOH"/>
    <property type="match status" value="1"/>
</dbReference>
<evidence type="ECO:0000259" key="13">
    <source>
        <dbReference type="PROSITE" id="PS50885"/>
    </source>
</evidence>
<dbReference type="Gene3D" id="1.10.287.130">
    <property type="match status" value="1"/>
</dbReference>
<dbReference type="SMART" id="SM00387">
    <property type="entry name" value="HATPase_c"/>
    <property type="match status" value="1"/>
</dbReference>
<dbReference type="Gene3D" id="3.30.565.10">
    <property type="entry name" value="Histidine kinase-like ATPase, C-terminal domain"/>
    <property type="match status" value="1"/>
</dbReference>
<sequence>MIRSLFAKLLLSHVAIILVSMLTLGLLMSYLVRDHVIENKRRDLLAKGKAAVDMLTPTLAKGQKPPDRWIDRMGDMAGGDIWLMDKNGKVLAGQPPKGWRGKRLGNLSELWDKADWLDLDSNGSQKILKPWRNGDPAIVAALPLPPRGSDPPAALFLYSPLKGVTRTTQALGNLLLYSLAASAFAAMIVGLLTARSLTRPLRDISQAAAAFAAGNYASRTTATQSDEIGELGRTFNTMAAELAQLEQKRREFLSDVSHEIKTPVASIQALAETMLDGLVTTEKQRERYLTGIVAESNRIGRLVGDLLDLSQLEAGEIPLAAQPIRLTEFITEHTSALIPFLELKKLTVETNIPDTLPPVLADPDRLDQVLTNLLTNAIRHAVPGSAISLSARTFQQQVAIDISNTGQGIEPEHLPYIWQRFYRVDKSRSRGDGGTGLGLAITHKLVIAMGGTVSATSTPGQTTTFTFTLPVKSD</sequence>
<dbReference type="Pfam" id="PF02518">
    <property type="entry name" value="HATPase_c"/>
    <property type="match status" value="1"/>
</dbReference>
<evidence type="ECO:0000256" key="4">
    <source>
        <dbReference type="ARBA" id="ARBA00022553"/>
    </source>
</evidence>
<keyword evidence="5" id="KW-0808">Transferase</keyword>
<evidence type="ECO:0000259" key="12">
    <source>
        <dbReference type="PROSITE" id="PS50109"/>
    </source>
</evidence>
<evidence type="ECO:0000256" key="11">
    <source>
        <dbReference type="SAM" id="Phobius"/>
    </source>
</evidence>
<dbReference type="FunFam" id="1.10.287.130:FF:000001">
    <property type="entry name" value="Two-component sensor histidine kinase"/>
    <property type="match status" value="1"/>
</dbReference>
<keyword evidence="4" id="KW-0597">Phosphoprotein</keyword>
<dbReference type="GO" id="GO:0005524">
    <property type="term" value="F:ATP binding"/>
    <property type="evidence" value="ECO:0007669"/>
    <property type="project" value="UniProtKB-KW"/>
</dbReference>
<evidence type="ECO:0000256" key="8">
    <source>
        <dbReference type="ARBA" id="ARBA00022989"/>
    </source>
</evidence>
<keyword evidence="14" id="KW-0547">Nucleotide-binding</keyword>
<name>A0A212LWG8_9FIRM</name>
<keyword evidence="14" id="KW-0067">ATP-binding</keyword>
<dbReference type="SUPFAM" id="SSF55874">
    <property type="entry name" value="ATPase domain of HSP90 chaperone/DNA topoisomerase II/histidine kinase"/>
    <property type="match status" value="1"/>
</dbReference>
<evidence type="ECO:0000313" key="14">
    <source>
        <dbReference type="EMBL" id="SCM81868.1"/>
    </source>
</evidence>
<evidence type="ECO:0000256" key="6">
    <source>
        <dbReference type="ARBA" id="ARBA00022692"/>
    </source>
</evidence>
<dbReference type="InterPro" id="IPR005467">
    <property type="entry name" value="His_kinase_dom"/>
</dbReference>
<comment type="catalytic activity">
    <reaction evidence="1">
        <text>ATP + protein L-histidine = ADP + protein N-phospho-L-histidine.</text>
        <dbReference type="EC" id="2.7.13.3"/>
    </reaction>
</comment>
<evidence type="ECO:0000256" key="3">
    <source>
        <dbReference type="ARBA" id="ARBA00012438"/>
    </source>
</evidence>
<proteinExistence type="predicted"/>
<dbReference type="SUPFAM" id="SSF158472">
    <property type="entry name" value="HAMP domain-like"/>
    <property type="match status" value="1"/>
</dbReference>
<dbReference type="InterPro" id="IPR003661">
    <property type="entry name" value="HisK_dim/P_dom"/>
</dbReference>
<keyword evidence="9" id="KW-0902">Two-component regulatory system</keyword>
<dbReference type="SMART" id="SM00388">
    <property type="entry name" value="HisKA"/>
    <property type="match status" value="1"/>
</dbReference>
<feature type="domain" description="HAMP" evidence="13">
    <location>
        <begin position="195"/>
        <end position="247"/>
    </location>
</feature>
<dbReference type="PROSITE" id="PS50109">
    <property type="entry name" value="HIS_KIN"/>
    <property type="match status" value="1"/>
</dbReference>
<dbReference type="RefSeq" id="WP_288184730.1">
    <property type="nucleotide sequence ID" value="NZ_LT608335.1"/>
</dbReference>
<dbReference type="InterPro" id="IPR004358">
    <property type="entry name" value="Sig_transdc_His_kin-like_C"/>
</dbReference>
<dbReference type="InterPro" id="IPR036097">
    <property type="entry name" value="HisK_dim/P_sf"/>
</dbReference>
<dbReference type="GO" id="GO:0000155">
    <property type="term" value="F:phosphorelay sensor kinase activity"/>
    <property type="evidence" value="ECO:0007669"/>
    <property type="project" value="InterPro"/>
</dbReference>
<protein>
    <recommendedName>
        <fullName evidence="3">histidine kinase</fullName>
        <ecNumber evidence="3">2.7.13.3</ecNumber>
    </recommendedName>
</protein>
<dbReference type="InterPro" id="IPR003660">
    <property type="entry name" value="HAMP_dom"/>
</dbReference>
<keyword evidence="10 11" id="KW-0472">Membrane</keyword>
<dbReference type="PRINTS" id="PR00344">
    <property type="entry name" value="BCTRLSENSOR"/>
</dbReference>
<dbReference type="SUPFAM" id="SSF47384">
    <property type="entry name" value="Homodimeric domain of signal transducing histidine kinase"/>
    <property type="match status" value="1"/>
</dbReference>
<feature type="domain" description="Histidine kinase" evidence="12">
    <location>
        <begin position="255"/>
        <end position="473"/>
    </location>
</feature>
<keyword evidence="6 11" id="KW-0812">Transmembrane</keyword>
<keyword evidence="7" id="KW-0418">Kinase</keyword>
<evidence type="ECO:0000256" key="5">
    <source>
        <dbReference type="ARBA" id="ARBA00022679"/>
    </source>
</evidence>
<dbReference type="Gene3D" id="6.10.340.10">
    <property type="match status" value="1"/>
</dbReference>
<feature type="transmembrane region" description="Helical" evidence="11">
    <location>
        <begin position="174"/>
        <end position="194"/>
    </location>
</feature>
<dbReference type="Pfam" id="PF00672">
    <property type="entry name" value="HAMP"/>
    <property type="match status" value="1"/>
</dbReference>